<protein>
    <submittedName>
        <fullName evidence="2">Uncharacterized protein</fullName>
    </submittedName>
</protein>
<dbReference type="AlphaFoldDB" id="A0A9Q3C8B9"/>
<comment type="caution">
    <text evidence="2">The sequence shown here is derived from an EMBL/GenBank/DDBJ whole genome shotgun (WGS) entry which is preliminary data.</text>
</comment>
<dbReference type="Proteomes" id="UP000765509">
    <property type="component" value="Unassembled WGS sequence"/>
</dbReference>
<dbReference type="EMBL" id="AVOT02005011">
    <property type="protein sequence ID" value="MBW0477990.1"/>
    <property type="molecule type" value="Genomic_DNA"/>
</dbReference>
<proteinExistence type="predicted"/>
<accession>A0A9Q3C8B9</accession>
<evidence type="ECO:0000313" key="3">
    <source>
        <dbReference type="Proteomes" id="UP000765509"/>
    </source>
</evidence>
<gene>
    <name evidence="2" type="ORF">O181_017705</name>
</gene>
<evidence type="ECO:0000256" key="1">
    <source>
        <dbReference type="SAM" id="SignalP"/>
    </source>
</evidence>
<name>A0A9Q3C8B9_9BASI</name>
<sequence length="303" mass="35241">MSCIYYLILLATCFVKTFGKPGLQFRHATTVHDGPSIADLDYDILEALETAKTTKHGEGSDTGEKIAEISQEYKSLKRSVTFVRESKEDLGTNSQETLRMYDKFLEAFRIIQILLRNHLFIMLEMKGTPIKVKTLAILKMEVDQESTALRHLRMRRIFILKRRVTSRLTRNLIKILHSVASSAESKLPKLSPKQMSEAQQRQLNFKVTFEKYIFQSIDFMYRSKISTETDLELFFKKNKNIALAINHLTDLYRGVLDGSVQEKPGLYTPNLRSINNDWKTRHIHKFLRSKVYNSFCPWKAAFF</sequence>
<keyword evidence="3" id="KW-1185">Reference proteome</keyword>
<keyword evidence="1" id="KW-0732">Signal</keyword>
<organism evidence="2 3">
    <name type="scientific">Austropuccinia psidii MF-1</name>
    <dbReference type="NCBI Taxonomy" id="1389203"/>
    <lineage>
        <taxon>Eukaryota</taxon>
        <taxon>Fungi</taxon>
        <taxon>Dikarya</taxon>
        <taxon>Basidiomycota</taxon>
        <taxon>Pucciniomycotina</taxon>
        <taxon>Pucciniomycetes</taxon>
        <taxon>Pucciniales</taxon>
        <taxon>Sphaerophragmiaceae</taxon>
        <taxon>Austropuccinia</taxon>
    </lineage>
</organism>
<feature type="signal peptide" evidence="1">
    <location>
        <begin position="1"/>
        <end position="19"/>
    </location>
</feature>
<feature type="chain" id="PRO_5040321844" evidence="1">
    <location>
        <begin position="20"/>
        <end position="303"/>
    </location>
</feature>
<reference evidence="2" key="1">
    <citation type="submission" date="2021-03" db="EMBL/GenBank/DDBJ databases">
        <title>Draft genome sequence of rust myrtle Austropuccinia psidii MF-1, a brazilian biotype.</title>
        <authorList>
            <person name="Quecine M.C."/>
            <person name="Pachon D.M.R."/>
            <person name="Bonatelli M.L."/>
            <person name="Correr F.H."/>
            <person name="Franceschini L.M."/>
            <person name="Leite T.F."/>
            <person name="Margarido G.R.A."/>
            <person name="Almeida C.A."/>
            <person name="Ferrarezi J.A."/>
            <person name="Labate C.A."/>
        </authorList>
    </citation>
    <scope>NUCLEOTIDE SEQUENCE</scope>
    <source>
        <strain evidence="2">MF-1</strain>
    </source>
</reference>
<evidence type="ECO:0000313" key="2">
    <source>
        <dbReference type="EMBL" id="MBW0477990.1"/>
    </source>
</evidence>